<protein>
    <submittedName>
        <fullName evidence="5">Zf-HC2 domain-containing protein</fullName>
    </submittedName>
</protein>
<evidence type="ECO:0000259" key="4">
    <source>
        <dbReference type="Pfam" id="PF13490"/>
    </source>
</evidence>
<reference evidence="5 6" key="1">
    <citation type="submission" date="2021-03" db="EMBL/GenBank/DDBJ databases">
        <authorList>
            <person name="Kanchanasin P."/>
            <person name="Saeng-In P."/>
            <person name="Phongsopitanun W."/>
            <person name="Yuki M."/>
            <person name="Kudo T."/>
            <person name="Ohkuma M."/>
            <person name="Tanasupawat S."/>
        </authorList>
    </citation>
    <scope>NUCLEOTIDE SEQUENCE [LARGE SCALE GENOMIC DNA]</scope>
    <source>
        <strain evidence="5 6">L46</strain>
    </source>
</reference>
<keyword evidence="3" id="KW-0472">Membrane</keyword>
<dbReference type="Pfam" id="PF13490">
    <property type="entry name" value="zf-HC2"/>
    <property type="match status" value="1"/>
</dbReference>
<dbReference type="InterPro" id="IPR041916">
    <property type="entry name" value="Anti_sigma_zinc_sf"/>
</dbReference>
<dbReference type="EMBL" id="JAGEOK010000029">
    <property type="protein sequence ID" value="MBO2442912.1"/>
    <property type="molecule type" value="Genomic_DNA"/>
</dbReference>
<accession>A0ABS3RAP0</accession>
<dbReference type="Proteomes" id="UP000666915">
    <property type="component" value="Unassembled WGS sequence"/>
</dbReference>
<organism evidence="5 6">
    <name type="scientific">Actinomadura nitritigenes</name>
    <dbReference type="NCBI Taxonomy" id="134602"/>
    <lineage>
        <taxon>Bacteria</taxon>
        <taxon>Bacillati</taxon>
        <taxon>Actinomycetota</taxon>
        <taxon>Actinomycetes</taxon>
        <taxon>Streptosporangiales</taxon>
        <taxon>Thermomonosporaceae</taxon>
        <taxon>Actinomadura</taxon>
    </lineage>
</organism>
<feature type="transmembrane region" description="Helical" evidence="3">
    <location>
        <begin position="87"/>
        <end position="110"/>
    </location>
</feature>
<evidence type="ECO:0000256" key="2">
    <source>
        <dbReference type="ARBA" id="ARBA00023163"/>
    </source>
</evidence>
<dbReference type="InterPro" id="IPR027383">
    <property type="entry name" value="Znf_put"/>
</dbReference>
<dbReference type="RefSeq" id="WP_208271238.1">
    <property type="nucleotide sequence ID" value="NZ_BAAAGM010000046.1"/>
</dbReference>
<evidence type="ECO:0000256" key="3">
    <source>
        <dbReference type="SAM" id="Phobius"/>
    </source>
</evidence>
<evidence type="ECO:0000313" key="5">
    <source>
        <dbReference type="EMBL" id="MBO2442912.1"/>
    </source>
</evidence>
<keyword evidence="2" id="KW-0804">Transcription</keyword>
<keyword evidence="3" id="KW-1133">Transmembrane helix</keyword>
<name>A0ABS3RAP0_9ACTN</name>
<evidence type="ECO:0000256" key="1">
    <source>
        <dbReference type="ARBA" id="ARBA00023015"/>
    </source>
</evidence>
<sequence length="234" mass="24767">MTDRPACAETRPLLPELAAGVAPADERARALRHLAGCGRCQRELEAQTALVDELFQLVPERQPPAGFEASVLAPMQRRRRPRRLRDALALAASAVLVAGVAGGAAAGAVWKETRSDRDLASSYRKTLAVAHGRYLRTVPVDGTSAAPAGAAPAGYVFAYQGTPTWLFVTIGEAGRAGTYSMSLTTRDGRDVPIGAMSVKDGKGSWGRTIPVAVHDILLIRFHGPTGSDLLARFG</sequence>
<keyword evidence="1" id="KW-0805">Transcription regulation</keyword>
<dbReference type="Gene3D" id="1.10.10.1320">
    <property type="entry name" value="Anti-sigma factor, zinc-finger domain"/>
    <property type="match status" value="1"/>
</dbReference>
<evidence type="ECO:0000313" key="6">
    <source>
        <dbReference type="Proteomes" id="UP000666915"/>
    </source>
</evidence>
<comment type="caution">
    <text evidence="5">The sequence shown here is derived from an EMBL/GenBank/DDBJ whole genome shotgun (WGS) entry which is preliminary data.</text>
</comment>
<keyword evidence="6" id="KW-1185">Reference proteome</keyword>
<feature type="domain" description="Putative zinc-finger" evidence="4">
    <location>
        <begin position="7"/>
        <end position="41"/>
    </location>
</feature>
<keyword evidence="3" id="KW-0812">Transmembrane</keyword>
<proteinExistence type="predicted"/>
<gene>
    <name evidence="5" type="ORF">J4557_35835</name>
</gene>